<dbReference type="InterPro" id="IPR035940">
    <property type="entry name" value="CAP_sf"/>
</dbReference>
<dbReference type="RefSeq" id="WP_090231778.1">
    <property type="nucleotide sequence ID" value="NZ_FNNU01000010.1"/>
</dbReference>
<dbReference type="EMBL" id="FNNU01000010">
    <property type="protein sequence ID" value="SDY03817.1"/>
    <property type="molecule type" value="Genomic_DNA"/>
</dbReference>
<dbReference type="CDD" id="cd05379">
    <property type="entry name" value="CAP_bacterial"/>
    <property type="match status" value="1"/>
</dbReference>
<dbReference type="InterPro" id="IPR014044">
    <property type="entry name" value="CAP_dom"/>
</dbReference>
<dbReference type="SUPFAM" id="SSF55797">
    <property type="entry name" value="PR-1-like"/>
    <property type="match status" value="1"/>
</dbReference>
<sequence>MRRCLICFSLLLAALLNLGAAQADDEAQLLALINAYRAEPQGCAAQTVAVGPLSLDLRLAAPTATDIDDLQQALGQNGYPAAALQLIRLSGPDNAEAAMSALRQKFCAQLLGAQYIDIGVSRSASDWRIVLARPLLSGGLGDWEAAGRAVLELVNTARGQARQCGGTNFAAAAPLAWNAALAESALAHSRDMANGNFFSHRGSDSSQADERALRAGYTWSALGENIAAGDDAPKAIVDGWLASPAHCANIMNPAFSEMGAAYAVDPRSDAGIYWTQVFGAP</sequence>
<evidence type="ECO:0000313" key="3">
    <source>
        <dbReference type="EMBL" id="SDY03817.1"/>
    </source>
</evidence>
<feature type="domain" description="SCP" evidence="2">
    <location>
        <begin position="151"/>
        <end position="278"/>
    </location>
</feature>
<dbReference type="AlphaFoldDB" id="A0A1H3GL45"/>
<dbReference type="Proteomes" id="UP000243778">
    <property type="component" value="Unassembled WGS sequence"/>
</dbReference>
<evidence type="ECO:0000256" key="1">
    <source>
        <dbReference type="SAM" id="SignalP"/>
    </source>
</evidence>
<evidence type="ECO:0000259" key="2">
    <source>
        <dbReference type="Pfam" id="PF00188"/>
    </source>
</evidence>
<name>A0A1H3GL45_9PSED</name>
<proteinExistence type="predicted"/>
<dbReference type="OrthoDB" id="68195at2"/>
<dbReference type="Pfam" id="PF00188">
    <property type="entry name" value="CAP"/>
    <property type="match status" value="1"/>
</dbReference>
<reference evidence="4" key="1">
    <citation type="submission" date="2016-10" db="EMBL/GenBank/DDBJ databases">
        <authorList>
            <person name="Varghese N."/>
            <person name="Submissions S."/>
        </authorList>
    </citation>
    <scope>NUCLEOTIDE SEQUENCE [LARGE SCALE GENOMIC DNA]</scope>
    <source>
        <strain evidence="4">NRRL B-59562</strain>
    </source>
</reference>
<organism evidence="3 4">
    <name type="scientific">Pseudomonas kuykendallii</name>
    <dbReference type="NCBI Taxonomy" id="1007099"/>
    <lineage>
        <taxon>Bacteria</taxon>
        <taxon>Pseudomonadati</taxon>
        <taxon>Pseudomonadota</taxon>
        <taxon>Gammaproteobacteria</taxon>
        <taxon>Pseudomonadales</taxon>
        <taxon>Pseudomonadaceae</taxon>
        <taxon>Pseudomonas</taxon>
    </lineage>
</organism>
<keyword evidence="1" id="KW-0732">Signal</keyword>
<evidence type="ECO:0000313" key="4">
    <source>
        <dbReference type="Proteomes" id="UP000243778"/>
    </source>
</evidence>
<keyword evidence="4" id="KW-1185">Reference proteome</keyword>
<dbReference type="Gene3D" id="3.40.33.10">
    <property type="entry name" value="CAP"/>
    <property type="match status" value="1"/>
</dbReference>
<accession>A0A1H3GL45</accession>
<dbReference type="STRING" id="1007099.SAMN05216287_4380"/>
<dbReference type="PANTHER" id="PTHR31157">
    <property type="entry name" value="SCP DOMAIN-CONTAINING PROTEIN"/>
    <property type="match status" value="1"/>
</dbReference>
<gene>
    <name evidence="3" type="ORF">SAMN05216287_4380</name>
</gene>
<protein>
    <submittedName>
        <fullName evidence="3">Cysteine-rich secretory protein family protein</fullName>
    </submittedName>
</protein>
<feature type="signal peptide" evidence="1">
    <location>
        <begin position="1"/>
        <end position="23"/>
    </location>
</feature>
<dbReference type="PANTHER" id="PTHR31157:SF1">
    <property type="entry name" value="SCP DOMAIN-CONTAINING PROTEIN"/>
    <property type="match status" value="1"/>
</dbReference>
<feature type="chain" id="PRO_5017439975" evidence="1">
    <location>
        <begin position="24"/>
        <end position="281"/>
    </location>
</feature>